<accession>A0AA86J0R4</accession>
<reference evidence="1 2" key="1">
    <citation type="submission" date="2023-10" db="EMBL/GenBank/DDBJ databases">
        <title>Complete Genome Sequence of Limnobacter thiooxidans CS-K2T, Isolated from freshwater lake sediments in Bavaria, Germany.</title>
        <authorList>
            <person name="Naruki M."/>
            <person name="Watanabe A."/>
            <person name="Warashina T."/>
            <person name="Morita T."/>
            <person name="Arakawa K."/>
        </authorList>
    </citation>
    <scope>NUCLEOTIDE SEQUENCE [LARGE SCALE GENOMIC DNA]</scope>
    <source>
        <strain evidence="1 2">CS-K2</strain>
    </source>
</reference>
<dbReference type="AlphaFoldDB" id="A0AA86J0R4"/>
<evidence type="ECO:0000313" key="1">
    <source>
        <dbReference type="EMBL" id="BET24504.1"/>
    </source>
</evidence>
<organism evidence="1 2">
    <name type="scientific">Limnobacter thiooxidans</name>
    <dbReference type="NCBI Taxonomy" id="131080"/>
    <lineage>
        <taxon>Bacteria</taxon>
        <taxon>Pseudomonadati</taxon>
        <taxon>Pseudomonadota</taxon>
        <taxon>Betaproteobacteria</taxon>
        <taxon>Burkholderiales</taxon>
        <taxon>Burkholderiaceae</taxon>
        <taxon>Limnobacter</taxon>
    </lineage>
</organism>
<dbReference type="KEGG" id="lto:RGQ30_00050"/>
<sequence>MFITELLVEKNLKPNALESAKLAEKALSVQELSLLSKMGDKTVFGVDALYEKFKAKGLIA</sequence>
<keyword evidence="2" id="KW-1185">Reference proteome</keyword>
<evidence type="ECO:0000313" key="2">
    <source>
        <dbReference type="Proteomes" id="UP001329151"/>
    </source>
</evidence>
<protein>
    <submittedName>
        <fullName evidence="1">Uncharacterized protein</fullName>
    </submittedName>
</protein>
<name>A0AA86J0R4_9BURK</name>
<dbReference type="EMBL" id="AP028947">
    <property type="protein sequence ID" value="BET24504.1"/>
    <property type="molecule type" value="Genomic_DNA"/>
</dbReference>
<proteinExistence type="predicted"/>
<dbReference type="Proteomes" id="UP001329151">
    <property type="component" value="Chromosome"/>
</dbReference>
<gene>
    <name evidence="1" type="ORF">RGQ30_00050</name>
</gene>